<dbReference type="InterPro" id="IPR014721">
    <property type="entry name" value="Ribsml_uS5_D2-typ_fold_subgr"/>
</dbReference>
<evidence type="ECO:0000313" key="14">
    <source>
        <dbReference type="Proteomes" id="UP000050502"/>
    </source>
</evidence>
<gene>
    <name evidence="8" type="primary">rpsE</name>
    <name evidence="11" type="ORF">ARMA_0317</name>
    <name evidence="12" type="ORF">SE16_00200</name>
</gene>
<dbReference type="PROSITE" id="PS50881">
    <property type="entry name" value="S5_DSRBD"/>
    <property type="match status" value="1"/>
</dbReference>
<dbReference type="GO" id="GO:0005737">
    <property type="term" value="C:cytoplasm"/>
    <property type="evidence" value="ECO:0007669"/>
    <property type="project" value="UniProtKB-ARBA"/>
</dbReference>
<dbReference type="Gene3D" id="3.30.160.20">
    <property type="match status" value="1"/>
</dbReference>
<dbReference type="OrthoDB" id="9809045at2"/>
<keyword evidence="4 8" id="KW-0689">Ribosomal protein</keyword>
<dbReference type="AlphaFoldDB" id="A0A0M9UBI9"/>
<evidence type="ECO:0000256" key="4">
    <source>
        <dbReference type="ARBA" id="ARBA00022980"/>
    </source>
</evidence>
<dbReference type="HAMAP" id="MF_01307_B">
    <property type="entry name" value="Ribosomal_uS5_B"/>
    <property type="match status" value="1"/>
</dbReference>
<dbReference type="GO" id="GO:0006412">
    <property type="term" value="P:translation"/>
    <property type="evidence" value="ECO:0007669"/>
    <property type="project" value="UniProtKB-UniRule"/>
</dbReference>
<dbReference type="SUPFAM" id="SSF54211">
    <property type="entry name" value="Ribosomal protein S5 domain 2-like"/>
    <property type="match status" value="1"/>
</dbReference>
<dbReference type="InterPro" id="IPR005712">
    <property type="entry name" value="Ribosomal_uS5_bac-type"/>
</dbReference>
<dbReference type="FunFam" id="3.30.160.20:FF:000001">
    <property type="entry name" value="30S ribosomal protein S5"/>
    <property type="match status" value="1"/>
</dbReference>
<dbReference type="InterPro" id="IPR005324">
    <property type="entry name" value="Ribosomal_uS5_C"/>
</dbReference>
<dbReference type="GO" id="GO:0019843">
    <property type="term" value="F:rRNA binding"/>
    <property type="evidence" value="ECO:0007669"/>
    <property type="project" value="UniProtKB-UniRule"/>
</dbReference>
<keyword evidence="3 8" id="KW-0694">RNA-binding</keyword>
<dbReference type="GO" id="GO:0042254">
    <property type="term" value="P:ribosome biogenesis"/>
    <property type="evidence" value="ECO:0007669"/>
    <property type="project" value="UniProtKB-ARBA"/>
</dbReference>
<comment type="function">
    <text evidence="8">Located at the back of the 30S subunit body where it stabilizes the conformation of the head with respect to the body.</text>
</comment>
<evidence type="ECO:0000313" key="12">
    <source>
        <dbReference type="EMBL" id="KPL90042.1"/>
    </source>
</evidence>
<keyword evidence="2 8" id="KW-0699">rRNA-binding</keyword>
<dbReference type="SUPFAM" id="SSF54768">
    <property type="entry name" value="dsRNA-binding domain-like"/>
    <property type="match status" value="1"/>
</dbReference>
<dbReference type="RefSeq" id="WP_054491828.1">
    <property type="nucleotide sequence ID" value="NZ_BBZA01000017.1"/>
</dbReference>
<dbReference type="GO" id="GO:0015935">
    <property type="term" value="C:small ribosomal subunit"/>
    <property type="evidence" value="ECO:0007669"/>
    <property type="project" value="InterPro"/>
</dbReference>
<evidence type="ECO:0000256" key="3">
    <source>
        <dbReference type="ARBA" id="ARBA00022884"/>
    </source>
</evidence>
<evidence type="ECO:0000256" key="7">
    <source>
        <dbReference type="ARBA" id="ARBA00062000"/>
    </source>
</evidence>
<evidence type="ECO:0000259" key="10">
    <source>
        <dbReference type="PROSITE" id="PS50881"/>
    </source>
</evidence>
<comment type="function">
    <text evidence="8">With S4 and S12 plays an important role in translational accuracy.</text>
</comment>
<comment type="subunit">
    <text evidence="7 8">Part of the 30S ribosomal subunit. Contacts proteins S4 and S8.</text>
</comment>
<sequence>MARREGRRERQETEFEEKVVHIARTAKVVKGGRRFAFRAAVVVGDGNGRVGVGIGKAREVPAAIRKGVERAKRNMIEVPLLGDTIPHEITVDFGAARVFMKPAAPGTGVIAGGAVRAVVEAAGVRNILTKSLGSNNIINVMQATFEGLKQMKDVHEEARRRGKPLAQIVPPWYKSEVEE</sequence>
<evidence type="ECO:0000313" key="11">
    <source>
        <dbReference type="EMBL" id="GAP61894.1"/>
    </source>
</evidence>
<name>A0A0M9UBI9_9CHLR</name>
<evidence type="ECO:0000256" key="6">
    <source>
        <dbReference type="ARBA" id="ARBA00035255"/>
    </source>
</evidence>
<dbReference type="PANTHER" id="PTHR48277">
    <property type="entry name" value="MITOCHONDRIAL RIBOSOMAL PROTEIN S5"/>
    <property type="match status" value="1"/>
</dbReference>
<dbReference type="InterPro" id="IPR018192">
    <property type="entry name" value="Ribosomal_uS5_N_CS"/>
</dbReference>
<protein>
    <recommendedName>
        <fullName evidence="6 8">Small ribosomal subunit protein uS5</fullName>
    </recommendedName>
</protein>
<dbReference type="NCBIfam" id="TIGR01021">
    <property type="entry name" value="rpsE_bact"/>
    <property type="match status" value="1"/>
</dbReference>
<dbReference type="PANTHER" id="PTHR48277:SF1">
    <property type="entry name" value="MITOCHONDRIAL RIBOSOMAL PROTEIN S5"/>
    <property type="match status" value="1"/>
</dbReference>
<proteinExistence type="inferred from homology"/>
<dbReference type="FunCoup" id="A0A0M9UBI9">
    <property type="interactions" value="521"/>
</dbReference>
<dbReference type="FunFam" id="3.30.230.10:FF:000002">
    <property type="entry name" value="30S ribosomal protein S5"/>
    <property type="match status" value="1"/>
</dbReference>
<dbReference type="PATRIC" id="fig|872965.6.peg.976"/>
<feature type="domain" description="S5 DRBM" evidence="10">
    <location>
        <begin position="15"/>
        <end position="78"/>
    </location>
</feature>
<keyword evidence="5 8" id="KW-0687">Ribonucleoprotein</keyword>
<comment type="similarity">
    <text evidence="1 8 9">Belongs to the universal ribosomal protein uS5 family.</text>
</comment>
<keyword evidence="13" id="KW-1185">Reference proteome</keyword>
<evidence type="ECO:0000256" key="5">
    <source>
        <dbReference type="ARBA" id="ARBA00023274"/>
    </source>
</evidence>
<organism evidence="11 13">
    <name type="scientific">Ardenticatena maritima</name>
    <dbReference type="NCBI Taxonomy" id="872965"/>
    <lineage>
        <taxon>Bacteria</taxon>
        <taxon>Bacillati</taxon>
        <taxon>Chloroflexota</taxon>
        <taxon>Ardenticatenia</taxon>
        <taxon>Ardenticatenales</taxon>
        <taxon>Ardenticatenaceae</taxon>
        <taxon>Ardenticatena</taxon>
    </lineage>
</organism>
<evidence type="ECO:0000256" key="1">
    <source>
        <dbReference type="ARBA" id="ARBA00008945"/>
    </source>
</evidence>
<dbReference type="EMBL" id="LGKN01000002">
    <property type="protein sequence ID" value="KPL90042.1"/>
    <property type="molecule type" value="Genomic_DNA"/>
</dbReference>
<dbReference type="InterPro" id="IPR000851">
    <property type="entry name" value="Ribosomal_uS5"/>
</dbReference>
<dbReference type="Proteomes" id="UP000050502">
    <property type="component" value="Unassembled WGS sequence"/>
</dbReference>
<dbReference type="STRING" id="872965.SE16_00200"/>
<evidence type="ECO:0000256" key="8">
    <source>
        <dbReference type="HAMAP-Rule" id="MF_01307"/>
    </source>
</evidence>
<dbReference type="Pfam" id="PF03719">
    <property type="entry name" value="Ribosomal_S5_C"/>
    <property type="match status" value="1"/>
</dbReference>
<reference evidence="11" key="1">
    <citation type="journal article" date="2015" name="Genome Announc.">
        <title>Draft Genome Sequence of a Heterotrophic Facultative Anaerobic Thermophilic Bacterium, Ardenticatena maritima Strain 110ST.</title>
        <authorList>
            <person name="Kawaichi S."/>
            <person name="Yoshida T."/>
            <person name="Sako Y."/>
            <person name="Nakamura R."/>
        </authorList>
    </citation>
    <scope>NUCLEOTIDE SEQUENCE [LARGE SCALE GENOMIC DNA]</scope>
    <source>
        <strain evidence="11">110S</strain>
    </source>
</reference>
<dbReference type="PROSITE" id="PS00585">
    <property type="entry name" value="RIBOSOMAL_S5"/>
    <property type="match status" value="1"/>
</dbReference>
<evidence type="ECO:0000256" key="9">
    <source>
        <dbReference type="RuleBase" id="RU003823"/>
    </source>
</evidence>
<dbReference type="Pfam" id="PF00333">
    <property type="entry name" value="Ribosomal_S5"/>
    <property type="match status" value="1"/>
</dbReference>
<dbReference type="EMBL" id="BBZA01000017">
    <property type="protein sequence ID" value="GAP61894.1"/>
    <property type="molecule type" value="Genomic_DNA"/>
</dbReference>
<reference evidence="12 14" key="2">
    <citation type="submission" date="2015-07" db="EMBL/GenBank/DDBJ databases">
        <title>Whole genome sequence of Ardenticatena maritima DSM 23922.</title>
        <authorList>
            <person name="Hemp J."/>
            <person name="Ward L.M."/>
            <person name="Pace L.A."/>
            <person name="Fischer W.W."/>
        </authorList>
    </citation>
    <scope>NUCLEOTIDE SEQUENCE [LARGE SCALE GENOMIC DNA]</scope>
    <source>
        <strain evidence="12 14">110S</strain>
    </source>
</reference>
<accession>A0A0M9UBI9</accession>
<dbReference type="InterPro" id="IPR013810">
    <property type="entry name" value="Ribosomal_uS5_N"/>
</dbReference>
<dbReference type="Proteomes" id="UP000037784">
    <property type="component" value="Unassembled WGS sequence"/>
</dbReference>
<comment type="caution">
    <text evidence="11">The sequence shown here is derived from an EMBL/GenBank/DDBJ whole genome shotgun (WGS) entry which is preliminary data.</text>
</comment>
<reference evidence="13" key="3">
    <citation type="submission" date="2015-08" db="EMBL/GenBank/DDBJ databases">
        <title>Draft Genome Sequence of a Heterotrophic Facultative Anaerobic Bacterium Ardenticatena maritima Strain 110S.</title>
        <authorList>
            <person name="Kawaichi S."/>
            <person name="Yoshida T."/>
            <person name="Sako Y."/>
            <person name="Nakamura R."/>
        </authorList>
    </citation>
    <scope>NUCLEOTIDE SEQUENCE [LARGE SCALE GENOMIC DNA]</scope>
    <source>
        <strain evidence="13">110S</strain>
    </source>
</reference>
<evidence type="ECO:0000256" key="2">
    <source>
        <dbReference type="ARBA" id="ARBA00022730"/>
    </source>
</evidence>
<dbReference type="InterPro" id="IPR020568">
    <property type="entry name" value="Ribosomal_Su5_D2-typ_SF"/>
</dbReference>
<dbReference type="Gene3D" id="3.30.230.10">
    <property type="match status" value="1"/>
</dbReference>
<comment type="domain">
    <text evidence="8">The N-terminal domain interacts with the head of the 30S subunit; the C-terminal domain interacts with the body and contacts protein S4. The interaction surface between S4 and S5 is involved in control of translational fidelity.</text>
</comment>
<evidence type="ECO:0000313" key="13">
    <source>
        <dbReference type="Proteomes" id="UP000037784"/>
    </source>
</evidence>
<dbReference type="GO" id="GO:0003735">
    <property type="term" value="F:structural constituent of ribosome"/>
    <property type="evidence" value="ECO:0007669"/>
    <property type="project" value="UniProtKB-UniRule"/>
</dbReference>